<dbReference type="EMBL" id="CAUYUJ010015194">
    <property type="protein sequence ID" value="CAK0850970.1"/>
    <property type="molecule type" value="Genomic_DNA"/>
</dbReference>
<keyword evidence="2" id="KW-1133">Transmembrane helix</keyword>
<evidence type="ECO:0000259" key="3">
    <source>
        <dbReference type="Pfam" id="PF13850"/>
    </source>
</evidence>
<protein>
    <recommendedName>
        <fullName evidence="3">Endoplasmic reticulum vesicle transporter N-terminal domain-containing protein</fullName>
    </recommendedName>
</protein>
<dbReference type="PANTHER" id="PTHR10984">
    <property type="entry name" value="ENDOPLASMIC RETICULUM-GOLGI INTERMEDIATE COMPARTMENT PROTEIN"/>
    <property type="match status" value="1"/>
</dbReference>
<dbReference type="InterPro" id="IPR045888">
    <property type="entry name" value="Erv"/>
</dbReference>
<dbReference type="PANTHER" id="PTHR10984:SF37">
    <property type="entry name" value="PROTEIN DISULFIDE-ISOMERASE 5-3"/>
    <property type="match status" value="1"/>
</dbReference>
<feature type="region of interest" description="Disordered" evidence="1">
    <location>
        <begin position="140"/>
        <end position="159"/>
    </location>
</feature>
<proteinExistence type="predicted"/>
<organism evidence="4 5">
    <name type="scientific">Prorocentrum cordatum</name>
    <dbReference type="NCBI Taxonomy" id="2364126"/>
    <lineage>
        <taxon>Eukaryota</taxon>
        <taxon>Sar</taxon>
        <taxon>Alveolata</taxon>
        <taxon>Dinophyceae</taxon>
        <taxon>Prorocentrales</taxon>
        <taxon>Prorocentraceae</taxon>
        <taxon>Prorocentrum</taxon>
    </lineage>
</organism>
<accession>A0ABN9TYE1</accession>
<dbReference type="InterPro" id="IPR039542">
    <property type="entry name" value="Erv_N"/>
</dbReference>
<dbReference type="Proteomes" id="UP001189429">
    <property type="component" value="Unassembled WGS sequence"/>
</dbReference>
<name>A0ABN9TYE1_9DINO</name>
<dbReference type="Pfam" id="PF13850">
    <property type="entry name" value="ERGIC_N"/>
    <property type="match status" value="1"/>
</dbReference>
<evidence type="ECO:0000313" key="4">
    <source>
        <dbReference type="EMBL" id="CAK0850970.1"/>
    </source>
</evidence>
<reference evidence="4" key="1">
    <citation type="submission" date="2023-10" db="EMBL/GenBank/DDBJ databases">
        <authorList>
            <person name="Chen Y."/>
            <person name="Shah S."/>
            <person name="Dougan E. K."/>
            <person name="Thang M."/>
            <person name="Chan C."/>
        </authorList>
    </citation>
    <scope>NUCLEOTIDE SEQUENCE [LARGE SCALE GENOMIC DNA]</scope>
</reference>
<gene>
    <name evidence="4" type="ORF">PCOR1329_LOCUS43244</name>
</gene>
<keyword evidence="2" id="KW-0472">Membrane</keyword>
<evidence type="ECO:0000313" key="5">
    <source>
        <dbReference type="Proteomes" id="UP001189429"/>
    </source>
</evidence>
<evidence type="ECO:0000256" key="2">
    <source>
        <dbReference type="SAM" id="Phobius"/>
    </source>
</evidence>
<feature type="transmembrane region" description="Helical" evidence="2">
    <location>
        <begin position="28"/>
        <end position="50"/>
    </location>
</feature>
<feature type="domain" description="Endoplasmic reticulum vesicle transporter N-terminal" evidence="3">
    <location>
        <begin position="9"/>
        <end position="96"/>
    </location>
</feature>
<sequence length="177" mass="19684">MAPPRWAASIDAFRTVPADLAEATGTGAFMTLVAVVTCSVLFFCEVSAFVTAKPRTDVVLDSNQDSQLRINFDVSMLDMACDHVTVGVWDAFGTERMNITRTNVVKTHLDHNGASKGHPYTEDELVALEFADASFSTEEQRELDSDWSTPHLPMLSQEERKKGQVRGWRIIRYGARS</sequence>
<evidence type="ECO:0000256" key="1">
    <source>
        <dbReference type="SAM" id="MobiDB-lite"/>
    </source>
</evidence>
<keyword evidence="2" id="KW-0812">Transmembrane</keyword>
<keyword evidence="5" id="KW-1185">Reference proteome</keyword>
<comment type="caution">
    <text evidence="4">The sequence shown here is derived from an EMBL/GenBank/DDBJ whole genome shotgun (WGS) entry which is preliminary data.</text>
</comment>